<dbReference type="Pfam" id="PF17111">
    <property type="entry name" value="PigL_N"/>
    <property type="match status" value="1"/>
</dbReference>
<accession>A0A4S9LB10</accession>
<evidence type="ECO:0000313" key="2">
    <source>
        <dbReference type="EMBL" id="THY26000.1"/>
    </source>
</evidence>
<gene>
    <name evidence="2" type="ORF">D6D01_04665</name>
</gene>
<proteinExistence type="predicted"/>
<protein>
    <recommendedName>
        <fullName evidence="1">Azaphilone pigments biosynthesis cluster protein L N-terminal domain-containing protein</fullName>
    </recommendedName>
</protein>
<organism evidence="2 3">
    <name type="scientific">Aureobasidium pullulans</name>
    <name type="common">Black yeast</name>
    <name type="synonym">Pullularia pullulans</name>
    <dbReference type="NCBI Taxonomy" id="5580"/>
    <lineage>
        <taxon>Eukaryota</taxon>
        <taxon>Fungi</taxon>
        <taxon>Dikarya</taxon>
        <taxon>Ascomycota</taxon>
        <taxon>Pezizomycotina</taxon>
        <taxon>Dothideomycetes</taxon>
        <taxon>Dothideomycetidae</taxon>
        <taxon>Dothideales</taxon>
        <taxon>Saccotheciaceae</taxon>
        <taxon>Aureobasidium</taxon>
    </lineage>
</organism>
<dbReference type="Proteomes" id="UP000306584">
    <property type="component" value="Unassembled WGS sequence"/>
</dbReference>
<comment type="caution">
    <text evidence="2">The sequence shown here is derived from an EMBL/GenBank/DDBJ whole genome shotgun (WGS) entry which is preliminary data.</text>
</comment>
<evidence type="ECO:0000259" key="1">
    <source>
        <dbReference type="Pfam" id="PF17111"/>
    </source>
</evidence>
<feature type="domain" description="Azaphilone pigments biosynthesis cluster protein L N-terminal" evidence="1">
    <location>
        <begin position="2"/>
        <end position="162"/>
    </location>
</feature>
<dbReference type="AlphaFoldDB" id="A0A4S9LB10"/>
<name>A0A4S9LB10_AURPU</name>
<reference evidence="2 3" key="1">
    <citation type="submission" date="2018-10" db="EMBL/GenBank/DDBJ databases">
        <title>Fifty Aureobasidium pullulans genomes reveal a recombining polyextremotolerant generalist.</title>
        <authorList>
            <person name="Gostincar C."/>
            <person name="Turk M."/>
            <person name="Zajc J."/>
            <person name="Gunde-Cimerman N."/>
        </authorList>
    </citation>
    <scope>NUCLEOTIDE SEQUENCE [LARGE SCALE GENOMIC DNA]</scope>
    <source>
        <strain evidence="2 3">EXF-6604</strain>
    </source>
</reference>
<evidence type="ECO:0000313" key="3">
    <source>
        <dbReference type="Proteomes" id="UP000306584"/>
    </source>
</evidence>
<dbReference type="InterPro" id="IPR031348">
    <property type="entry name" value="PigL_N"/>
</dbReference>
<dbReference type="EMBL" id="QZBD01000158">
    <property type="protein sequence ID" value="THY26000.1"/>
    <property type="molecule type" value="Genomic_DNA"/>
</dbReference>
<sequence length="310" mass="33066">MADPLSITAGVIGIAATTAHSIHMLVSLIDRIKDAPVAVQLSRDDLGCVESVIHTLKSALEEDISAAKWEQLIGASKLKQALKSLKGGCDSLNLTLMGLTKRSAPGEKLSFRDGVNLVLHSSKLDQLSLQLSSCKQNVLLAISACNMKLQLETAKSMDHMSALRTQEVASTKLFSNQKVAVANLLKQEKQLQLIKTNFEADSEFDEADRIGSEMKDISRARIAISHFATVSEYIAKSSIATRTNQGIGKVVISNLAYGAVGISNVEEIDTVKQKIGDVSVGNGGTGFIGIHGKVDHNAALAGRWTSGNKS</sequence>